<dbReference type="Proteomes" id="UP001162640">
    <property type="component" value="Unassembled WGS sequence"/>
</dbReference>
<keyword evidence="1" id="KW-0812">Transmembrane</keyword>
<proteinExistence type="predicted"/>
<evidence type="ECO:0000256" key="1">
    <source>
        <dbReference type="SAM" id="Phobius"/>
    </source>
</evidence>
<gene>
    <name evidence="2" type="ORF">TL16_g11566</name>
</gene>
<sequence>MHIVVTTNDYAMHAFVNGELLFSKSKPLSTYDYRPERVSRLSHVLGATKSVDGGEAKLCSEDRSDDLDDSIMQLIASLLVVSATFVVTLF</sequence>
<dbReference type="AlphaFoldDB" id="A0A9W7ETY9"/>
<organism evidence="2 3">
    <name type="scientific">Triparma laevis f. inornata</name>
    <dbReference type="NCBI Taxonomy" id="1714386"/>
    <lineage>
        <taxon>Eukaryota</taxon>
        <taxon>Sar</taxon>
        <taxon>Stramenopiles</taxon>
        <taxon>Ochrophyta</taxon>
        <taxon>Bolidophyceae</taxon>
        <taxon>Parmales</taxon>
        <taxon>Triparmaceae</taxon>
        <taxon>Triparma</taxon>
    </lineage>
</organism>
<evidence type="ECO:0000313" key="2">
    <source>
        <dbReference type="EMBL" id="GMH89788.1"/>
    </source>
</evidence>
<protein>
    <submittedName>
        <fullName evidence="2">Uncharacterized protein</fullName>
    </submittedName>
</protein>
<name>A0A9W7ETY9_9STRA</name>
<evidence type="ECO:0000313" key="3">
    <source>
        <dbReference type="Proteomes" id="UP001162640"/>
    </source>
</evidence>
<comment type="caution">
    <text evidence="2">The sequence shown here is derived from an EMBL/GenBank/DDBJ whole genome shotgun (WGS) entry which is preliminary data.</text>
</comment>
<accession>A0A9W7ETY9</accession>
<keyword evidence="1" id="KW-0472">Membrane</keyword>
<keyword evidence="1" id="KW-1133">Transmembrane helix</keyword>
<feature type="transmembrane region" description="Helical" evidence="1">
    <location>
        <begin position="71"/>
        <end position="89"/>
    </location>
</feature>
<reference evidence="3" key="1">
    <citation type="journal article" date="2023" name="Commun. Biol.">
        <title>Genome analysis of Parmales, the sister group of diatoms, reveals the evolutionary specialization of diatoms from phago-mixotrophs to photoautotrophs.</title>
        <authorList>
            <person name="Ban H."/>
            <person name="Sato S."/>
            <person name="Yoshikawa S."/>
            <person name="Yamada K."/>
            <person name="Nakamura Y."/>
            <person name="Ichinomiya M."/>
            <person name="Sato N."/>
            <person name="Blanc-Mathieu R."/>
            <person name="Endo H."/>
            <person name="Kuwata A."/>
            <person name="Ogata H."/>
        </authorList>
    </citation>
    <scope>NUCLEOTIDE SEQUENCE [LARGE SCALE GENOMIC DNA]</scope>
</reference>
<dbReference type="EMBL" id="BLQM01000436">
    <property type="protein sequence ID" value="GMH89788.1"/>
    <property type="molecule type" value="Genomic_DNA"/>
</dbReference>